<dbReference type="InterPro" id="IPR038726">
    <property type="entry name" value="PDDEXK_AddAB-type"/>
</dbReference>
<evidence type="ECO:0000256" key="1">
    <source>
        <dbReference type="ARBA" id="ARBA00022722"/>
    </source>
</evidence>
<evidence type="ECO:0000256" key="8">
    <source>
        <dbReference type="ARBA" id="ARBA00023204"/>
    </source>
</evidence>
<comment type="caution">
    <text evidence="11">The sequence shown here is derived from an EMBL/GenBank/DDBJ whole genome shotgun (WGS) entry which is preliminary data.</text>
</comment>
<dbReference type="GO" id="GO:0006281">
    <property type="term" value="P:DNA repair"/>
    <property type="evidence" value="ECO:0007669"/>
    <property type="project" value="UniProtKB-KW"/>
</dbReference>
<dbReference type="Gene3D" id="3.90.320.10">
    <property type="match status" value="1"/>
</dbReference>
<dbReference type="Pfam" id="PF12705">
    <property type="entry name" value="PDDEXK_1"/>
    <property type="match status" value="1"/>
</dbReference>
<evidence type="ECO:0000313" key="12">
    <source>
        <dbReference type="Proteomes" id="UP001174909"/>
    </source>
</evidence>
<keyword evidence="6" id="KW-0067">ATP-binding</keyword>
<evidence type="ECO:0000256" key="7">
    <source>
        <dbReference type="ARBA" id="ARBA00023125"/>
    </source>
</evidence>
<evidence type="ECO:0000313" key="11">
    <source>
        <dbReference type="EMBL" id="CAI8054195.1"/>
    </source>
</evidence>
<dbReference type="SUPFAM" id="SSF52540">
    <property type="entry name" value="P-loop containing nucleoside triphosphate hydrolases"/>
    <property type="match status" value="1"/>
</dbReference>
<keyword evidence="2" id="KW-0547">Nucleotide-binding</keyword>
<dbReference type="GO" id="GO:0004527">
    <property type="term" value="F:exonuclease activity"/>
    <property type="evidence" value="ECO:0007669"/>
    <property type="project" value="UniProtKB-KW"/>
</dbReference>
<evidence type="ECO:0000256" key="3">
    <source>
        <dbReference type="ARBA" id="ARBA00022763"/>
    </source>
</evidence>
<keyword evidence="1" id="KW-0540">Nuclease</keyword>
<evidence type="ECO:0000259" key="10">
    <source>
        <dbReference type="Pfam" id="PF12705"/>
    </source>
</evidence>
<dbReference type="Gene3D" id="3.40.50.300">
    <property type="entry name" value="P-loop containing nucleotide triphosphate hydrolases"/>
    <property type="match status" value="2"/>
</dbReference>
<dbReference type="AlphaFoldDB" id="A0AA35TTK5"/>
<evidence type="ECO:0000256" key="2">
    <source>
        <dbReference type="ARBA" id="ARBA00022741"/>
    </source>
</evidence>
<evidence type="ECO:0000256" key="9">
    <source>
        <dbReference type="SAM" id="Coils"/>
    </source>
</evidence>
<dbReference type="InterPro" id="IPR027417">
    <property type="entry name" value="P-loop_NTPase"/>
</dbReference>
<accession>A0AA35TTK5</accession>
<dbReference type="GO" id="GO:0006310">
    <property type="term" value="P:DNA recombination"/>
    <property type="evidence" value="ECO:0007669"/>
    <property type="project" value="TreeGrafter"/>
</dbReference>
<keyword evidence="9" id="KW-0175">Coiled coil</keyword>
<dbReference type="PANTHER" id="PTHR30591:SF1">
    <property type="entry name" value="RECBCD ENZYME SUBUNIT RECC"/>
    <property type="match status" value="1"/>
</dbReference>
<dbReference type="GO" id="GO:0005524">
    <property type="term" value="F:ATP binding"/>
    <property type="evidence" value="ECO:0007669"/>
    <property type="project" value="UniProtKB-KW"/>
</dbReference>
<gene>
    <name evidence="11" type="ORF">GBAR_LOCUS29604</name>
</gene>
<sequence length="888" mass="102290">MPDIENTLKTHIQNDQAGSFVVIVPTDAARLKRQRELVGYHPNRAVANLRVYTLGSFIQRLYDQVRPVKLHISQGVQNLWLHEIANPQSDNPDAYRYDTFRPNQNVPVSDSTLSLMADTINRLKEYGEDTLNIGNSESQNPTEDDLVRIYNNYETKLKDRWIDEQSKRLHLANTKNFGSLMSGAFPRVNLVVVEGFTVLSKVDIKILTHIAKMPNIEVWFRTDCVAENQALYKNITDLVSQFRAVNANIDPDYGREPERHQHYANNLFRTDNPRVTPIADSHIKVLEPADRSEEVAQIAHLIQKHVSEGHCKLNEICVASYNMGQYERRIAEIFPTYGIPYSLVERLPLTRSEVVKAIFSRLSSRRVPLNDTYFSDVEPASHTSRFHPNEFQRYVDDLLKDGAVVQHILNPMLPKNSEIVEGEVEAYRQFKRIVKELCGVLKSESERSRSLDEYIEKLHHIAKHTNYQNRATTKEETVKIAPQLSELRNLEFNTVFLCNFVEGSFPENYRPDPLLPDHSYRTEEEHLYNNRFMFYGVLKSFRERLYLLIPQREREAELIPSPFLGQLKAITDVETIEVANPERGSVPGFLSTYGNHVWTTPTASNGQFPAEIANMRPLIDHGVAIEKSRETTHEHLAYEGVLTAGTLLAESQEQLASRRQRTYSVTELETYAKCPFQYFVNNVLRFRVEEDETEDELSSLERGSLLHKILFIFYYNRREREDPPIGRCNDADFEEAIQQLDEILENASEERRGQRKETPIGENNLFWETDIGKLRVALRKWLEAERVYDLSVVPRYFEVGFGPEGEPRNPESRRDPELSCTTPISIGNVHMTGKVDRIDIGNGAFNVIDYKTGSSTIRMPEILSGRSLQLPSTYRSQRNCSMIMESQD</sequence>
<organism evidence="11 12">
    <name type="scientific">Geodia barretti</name>
    <name type="common">Barrett's horny sponge</name>
    <dbReference type="NCBI Taxonomy" id="519541"/>
    <lineage>
        <taxon>Eukaryota</taxon>
        <taxon>Metazoa</taxon>
        <taxon>Porifera</taxon>
        <taxon>Demospongiae</taxon>
        <taxon>Heteroscleromorpha</taxon>
        <taxon>Tetractinellida</taxon>
        <taxon>Astrophorina</taxon>
        <taxon>Geodiidae</taxon>
        <taxon>Geodia</taxon>
    </lineage>
</organism>
<evidence type="ECO:0000256" key="6">
    <source>
        <dbReference type="ARBA" id="ARBA00022840"/>
    </source>
</evidence>
<protein>
    <submittedName>
        <fullName evidence="11">ATP-dependent helicase/deoxyribonuclease subunit B</fullName>
    </submittedName>
</protein>
<keyword evidence="4" id="KW-0378">Hydrolase</keyword>
<dbReference type="EMBL" id="CASHTH010004157">
    <property type="protein sequence ID" value="CAI8054195.1"/>
    <property type="molecule type" value="Genomic_DNA"/>
</dbReference>
<proteinExistence type="predicted"/>
<dbReference type="GO" id="GO:0004386">
    <property type="term" value="F:helicase activity"/>
    <property type="evidence" value="ECO:0007669"/>
    <property type="project" value="UniProtKB-KW"/>
</dbReference>
<keyword evidence="3" id="KW-0227">DNA damage</keyword>
<keyword evidence="11" id="KW-0347">Helicase</keyword>
<dbReference type="InterPro" id="IPR011604">
    <property type="entry name" value="PDDEXK-like_dom_sf"/>
</dbReference>
<dbReference type="GO" id="GO:0003677">
    <property type="term" value="F:DNA binding"/>
    <property type="evidence" value="ECO:0007669"/>
    <property type="project" value="UniProtKB-KW"/>
</dbReference>
<feature type="coiled-coil region" evidence="9">
    <location>
        <begin position="730"/>
        <end position="757"/>
    </location>
</feature>
<dbReference type="PANTHER" id="PTHR30591">
    <property type="entry name" value="RECBCD ENZYME SUBUNIT RECC"/>
    <property type="match status" value="1"/>
</dbReference>
<feature type="domain" description="PD-(D/E)XK endonuclease-like" evidence="10">
    <location>
        <begin position="663"/>
        <end position="870"/>
    </location>
</feature>
<keyword evidence="12" id="KW-1185">Reference proteome</keyword>
<dbReference type="Proteomes" id="UP001174909">
    <property type="component" value="Unassembled WGS sequence"/>
</dbReference>
<keyword evidence="7" id="KW-0238">DNA-binding</keyword>
<keyword evidence="5" id="KW-0269">Exonuclease</keyword>
<name>A0AA35TTK5_GEOBA</name>
<evidence type="ECO:0000256" key="4">
    <source>
        <dbReference type="ARBA" id="ARBA00022801"/>
    </source>
</evidence>
<reference evidence="11" key="1">
    <citation type="submission" date="2023-03" db="EMBL/GenBank/DDBJ databases">
        <authorList>
            <person name="Steffen K."/>
            <person name="Cardenas P."/>
        </authorList>
    </citation>
    <scope>NUCLEOTIDE SEQUENCE</scope>
</reference>
<keyword evidence="8" id="KW-0234">DNA repair</keyword>
<evidence type="ECO:0000256" key="5">
    <source>
        <dbReference type="ARBA" id="ARBA00022839"/>
    </source>
</evidence>